<evidence type="ECO:0000256" key="1">
    <source>
        <dbReference type="SAM" id="MobiDB-lite"/>
    </source>
</evidence>
<proteinExistence type="predicted"/>
<dbReference type="RefSeq" id="WP_377469352.1">
    <property type="nucleotide sequence ID" value="NZ_JBHLWN010000027.1"/>
</dbReference>
<accession>A0ABV6DHZ0</accession>
<keyword evidence="3" id="KW-1185">Reference proteome</keyword>
<feature type="compositionally biased region" description="Polar residues" evidence="1">
    <location>
        <begin position="30"/>
        <end position="43"/>
    </location>
</feature>
<gene>
    <name evidence="2" type="ORF">ACFFK0_07130</name>
</gene>
<protein>
    <recommendedName>
        <fullName evidence="4">Methyl-accepting chemotaxis protein</fullName>
    </recommendedName>
</protein>
<dbReference type="SUPFAM" id="SSF64518">
    <property type="entry name" value="Phase 1 flagellin"/>
    <property type="match status" value="1"/>
</dbReference>
<feature type="region of interest" description="Disordered" evidence="1">
    <location>
        <begin position="1"/>
        <end position="43"/>
    </location>
</feature>
<dbReference type="Proteomes" id="UP001589776">
    <property type="component" value="Unassembled WGS sequence"/>
</dbReference>
<reference evidence="2 3" key="1">
    <citation type="submission" date="2024-09" db="EMBL/GenBank/DDBJ databases">
        <authorList>
            <person name="Sun Q."/>
            <person name="Mori K."/>
        </authorList>
    </citation>
    <scope>NUCLEOTIDE SEQUENCE [LARGE SCALE GENOMIC DNA]</scope>
    <source>
        <strain evidence="2 3">CCM 7759</strain>
    </source>
</reference>
<evidence type="ECO:0008006" key="4">
    <source>
        <dbReference type="Google" id="ProtNLM"/>
    </source>
</evidence>
<sequence>MNYISMNEAADNAAGMSISDKMREELESKGQGNSLVQSAEESLNQSKELLKRLSDQYQRTIVQAQDQNQ</sequence>
<dbReference type="EMBL" id="JBHLWN010000027">
    <property type="protein sequence ID" value="MFC0212232.1"/>
    <property type="molecule type" value="Genomic_DNA"/>
</dbReference>
<organism evidence="2 3">
    <name type="scientific">Paenibacillus chartarius</name>
    <dbReference type="NCBI Taxonomy" id="747481"/>
    <lineage>
        <taxon>Bacteria</taxon>
        <taxon>Bacillati</taxon>
        <taxon>Bacillota</taxon>
        <taxon>Bacilli</taxon>
        <taxon>Bacillales</taxon>
        <taxon>Paenibacillaceae</taxon>
        <taxon>Paenibacillus</taxon>
    </lineage>
</organism>
<comment type="caution">
    <text evidence="2">The sequence shown here is derived from an EMBL/GenBank/DDBJ whole genome shotgun (WGS) entry which is preliminary data.</text>
</comment>
<evidence type="ECO:0000313" key="2">
    <source>
        <dbReference type="EMBL" id="MFC0212232.1"/>
    </source>
</evidence>
<name>A0ABV6DHZ0_9BACL</name>
<evidence type="ECO:0000313" key="3">
    <source>
        <dbReference type="Proteomes" id="UP001589776"/>
    </source>
</evidence>